<name>A0A422Q572_9TRYP</name>
<evidence type="ECO:0000313" key="5">
    <source>
        <dbReference type="EMBL" id="RNF25108.1"/>
    </source>
</evidence>
<dbReference type="Proteomes" id="UP000284403">
    <property type="component" value="Unassembled WGS sequence"/>
</dbReference>
<evidence type="ECO:0000256" key="2">
    <source>
        <dbReference type="ARBA" id="ARBA00023315"/>
    </source>
</evidence>
<dbReference type="GO" id="GO:0003841">
    <property type="term" value="F:1-acylglycerol-3-phosphate O-acyltransferase activity"/>
    <property type="evidence" value="ECO:0007669"/>
    <property type="project" value="UniProtKB-EC"/>
</dbReference>
<protein>
    <submittedName>
        <fullName evidence="5">1-acyl-sn-glycerol-3-phosphate acyltransferase</fullName>
        <ecNumber evidence="5">2.3.1.51</ecNumber>
    </submittedName>
</protein>
<dbReference type="RefSeq" id="XP_029230633.1">
    <property type="nucleotide sequence ID" value="XM_029369269.1"/>
</dbReference>
<evidence type="ECO:0000313" key="6">
    <source>
        <dbReference type="Proteomes" id="UP000284403"/>
    </source>
</evidence>
<dbReference type="SUPFAM" id="SSF69593">
    <property type="entry name" value="Glycerol-3-phosphate (1)-acyltransferase"/>
    <property type="match status" value="1"/>
</dbReference>
<keyword evidence="6" id="KW-1185">Reference proteome</keyword>
<dbReference type="Pfam" id="PF01553">
    <property type="entry name" value="Acyltransferase"/>
    <property type="match status" value="1"/>
</dbReference>
<dbReference type="PANTHER" id="PTHR10434:SF11">
    <property type="entry name" value="1-ACYL-SN-GLYCEROL-3-PHOSPHATE ACYLTRANSFERASE"/>
    <property type="match status" value="1"/>
</dbReference>
<comment type="caution">
    <text evidence="5">The sequence shown here is derived from an EMBL/GenBank/DDBJ whole genome shotgun (WGS) entry which is preliminary data.</text>
</comment>
<dbReference type="GO" id="GO:0005783">
    <property type="term" value="C:endoplasmic reticulum"/>
    <property type="evidence" value="ECO:0007669"/>
    <property type="project" value="TreeGrafter"/>
</dbReference>
<feature type="transmembrane region" description="Helical" evidence="3">
    <location>
        <begin position="12"/>
        <end position="40"/>
    </location>
</feature>
<reference evidence="5 6" key="1">
    <citation type="journal article" date="2018" name="BMC Genomics">
        <title>Genomic comparison of Trypanosoma conorhini and Trypanosoma rangeli to Trypanosoma cruzi strains of high and low virulence.</title>
        <authorList>
            <person name="Bradwell K.R."/>
            <person name="Koparde V.N."/>
            <person name="Matveyev A.V."/>
            <person name="Serrano M.G."/>
            <person name="Alves J.M."/>
            <person name="Parikh H."/>
            <person name="Huang B."/>
            <person name="Lee V."/>
            <person name="Espinosa-Alvarez O."/>
            <person name="Ortiz P.A."/>
            <person name="Costa-Martins A.G."/>
            <person name="Teixeira M.M."/>
            <person name="Buck G.A."/>
        </authorList>
    </citation>
    <scope>NUCLEOTIDE SEQUENCE [LARGE SCALE GENOMIC DNA]</scope>
    <source>
        <strain evidence="5 6">025E</strain>
    </source>
</reference>
<evidence type="ECO:0000256" key="3">
    <source>
        <dbReference type="SAM" id="Phobius"/>
    </source>
</evidence>
<dbReference type="EC" id="2.3.1.51" evidence="5"/>
<dbReference type="GO" id="GO:0006654">
    <property type="term" value="P:phosphatidic acid biosynthetic process"/>
    <property type="evidence" value="ECO:0007669"/>
    <property type="project" value="TreeGrafter"/>
</dbReference>
<sequence length="270" mass="30673">MASNNVIRLLLTVYILLLLAVSWITSWVLQVLLIIFTYPFMSRSKRQDCCGFIFRFVCFVGVDVLNPFWRSHILRPFPKLKTGKVLIMMNHLSAADPFLMVRLLLPFDATWIAKSGLFRVPFGGWCMANADDLRVHFVNKRAGFETVKGSVGAMMEEARLKLRRGRPIAVFPEGIRNKDSEGGLLPFRLGFFKLAVEEGAVIVPVAISGTQHCWPPHSPLMDQATAYYSCGDAVDASKFKTAEELRDHVWRVMTDLRDSHPDRRGKEKQQ</sequence>
<dbReference type="SMART" id="SM00563">
    <property type="entry name" value="PlsC"/>
    <property type="match status" value="1"/>
</dbReference>
<feature type="domain" description="Phospholipid/glycerol acyltransferase" evidence="4">
    <location>
        <begin position="85"/>
        <end position="210"/>
    </location>
</feature>
<evidence type="ECO:0000256" key="1">
    <source>
        <dbReference type="ARBA" id="ARBA00022679"/>
    </source>
</evidence>
<dbReference type="CDD" id="cd07989">
    <property type="entry name" value="LPLAT_AGPAT-like"/>
    <property type="match status" value="1"/>
</dbReference>
<keyword evidence="3" id="KW-0472">Membrane</keyword>
<dbReference type="PANTHER" id="PTHR10434">
    <property type="entry name" value="1-ACYL-SN-GLYCEROL-3-PHOSPHATE ACYLTRANSFERASE"/>
    <property type="match status" value="1"/>
</dbReference>
<organism evidence="5 6">
    <name type="scientific">Trypanosoma conorhini</name>
    <dbReference type="NCBI Taxonomy" id="83891"/>
    <lineage>
        <taxon>Eukaryota</taxon>
        <taxon>Discoba</taxon>
        <taxon>Euglenozoa</taxon>
        <taxon>Kinetoplastea</taxon>
        <taxon>Metakinetoplastina</taxon>
        <taxon>Trypanosomatida</taxon>
        <taxon>Trypanosomatidae</taxon>
        <taxon>Trypanosoma</taxon>
    </lineage>
</organism>
<keyword evidence="2 5" id="KW-0012">Acyltransferase</keyword>
<dbReference type="GeneID" id="40315952"/>
<accession>A0A422Q572</accession>
<dbReference type="InterPro" id="IPR002123">
    <property type="entry name" value="Plipid/glycerol_acylTrfase"/>
</dbReference>
<gene>
    <name evidence="5" type="ORF">Tco025E_02341</name>
</gene>
<keyword evidence="3" id="KW-0812">Transmembrane</keyword>
<keyword evidence="3" id="KW-1133">Transmembrane helix</keyword>
<dbReference type="EMBL" id="MKKU01000091">
    <property type="protein sequence ID" value="RNF25108.1"/>
    <property type="molecule type" value="Genomic_DNA"/>
</dbReference>
<keyword evidence="1 5" id="KW-0808">Transferase</keyword>
<dbReference type="AlphaFoldDB" id="A0A422Q572"/>
<proteinExistence type="predicted"/>
<evidence type="ECO:0000259" key="4">
    <source>
        <dbReference type="SMART" id="SM00563"/>
    </source>
</evidence>
<dbReference type="OrthoDB" id="417078at2759"/>